<sequence>MKVIPFSHTWPYDKQMGDIYLSECPFCGEENVLTNMKNRDLERAKEHVKQRLNMPCCLKTMIILEADDDYFWTSEPLR</sequence>
<accession>A0A3M7TPQ6</accession>
<gene>
    <name evidence="1" type="ORF">EBO34_11720</name>
</gene>
<dbReference type="EMBL" id="RHIB01000002">
    <property type="protein sequence ID" value="RNA67401.1"/>
    <property type="molecule type" value="Genomic_DNA"/>
</dbReference>
<dbReference type="RefSeq" id="WP_122898752.1">
    <property type="nucleotide sequence ID" value="NZ_RHIB01000002.1"/>
</dbReference>
<dbReference type="AlphaFoldDB" id="A0A3M7TPQ6"/>
<proteinExistence type="predicted"/>
<reference evidence="1 2" key="1">
    <citation type="submission" date="2018-10" db="EMBL/GenBank/DDBJ databases">
        <title>Bacillus Keqinensis sp. nov., a moderately halophilic bacterium isolated from a saline-alkaline lake.</title>
        <authorList>
            <person name="Wang H."/>
        </authorList>
    </citation>
    <scope>NUCLEOTIDE SEQUENCE [LARGE SCALE GENOMIC DNA]</scope>
    <source>
        <strain evidence="1 2">KQ-3</strain>
    </source>
</reference>
<protein>
    <submittedName>
        <fullName evidence="1">Uncharacterized protein</fullName>
    </submittedName>
</protein>
<organism evidence="1 2">
    <name type="scientific">Alteribacter keqinensis</name>
    <dbReference type="NCBI Taxonomy" id="2483800"/>
    <lineage>
        <taxon>Bacteria</taxon>
        <taxon>Bacillati</taxon>
        <taxon>Bacillota</taxon>
        <taxon>Bacilli</taxon>
        <taxon>Bacillales</taxon>
        <taxon>Bacillaceae</taxon>
        <taxon>Alteribacter</taxon>
    </lineage>
</organism>
<comment type="caution">
    <text evidence="1">The sequence shown here is derived from an EMBL/GenBank/DDBJ whole genome shotgun (WGS) entry which is preliminary data.</text>
</comment>
<dbReference type="OrthoDB" id="2889126at2"/>
<keyword evidence="2" id="KW-1185">Reference proteome</keyword>
<evidence type="ECO:0000313" key="1">
    <source>
        <dbReference type="EMBL" id="RNA67401.1"/>
    </source>
</evidence>
<evidence type="ECO:0000313" key="2">
    <source>
        <dbReference type="Proteomes" id="UP000278746"/>
    </source>
</evidence>
<dbReference type="Proteomes" id="UP000278746">
    <property type="component" value="Unassembled WGS sequence"/>
</dbReference>
<name>A0A3M7TPQ6_9BACI</name>